<reference evidence="2" key="1">
    <citation type="submission" date="2020-05" db="UniProtKB">
        <authorList>
            <consortium name="EnsemblMetazoa"/>
        </authorList>
    </citation>
    <scope>IDENTIFICATION</scope>
    <source>
        <strain evidence="2">FUMOZ</strain>
    </source>
</reference>
<organism evidence="2">
    <name type="scientific">Anopheles funestus</name>
    <name type="common">African malaria mosquito</name>
    <dbReference type="NCBI Taxonomy" id="62324"/>
    <lineage>
        <taxon>Eukaryota</taxon>
        <taxon>Metazoa</taxon>
        <taxon>Ecdysozoa</taxon>
        <taxon>Arthropoda</taxon>
        <taxon>Hexapoda</taxon>
        <taxon>Insecta</taxon>
        <taxon>Pterygota</taxon>
        <taxon>Neoptera</taxon>
        <taxon>Endopterygota</taxon>
        <taxon>Diptera</taxon>
        <taxon>Nematocera</taxon>
        <taxon>Culicoidea</taxon>
        <taxon>Culicidae</taxon>
        <taxon>Anophelinae</taxon>
        <taxon>Anopheles</taxon>
    </lineage>
</organism>
<dbReference type="VEuPathDB" id="VectorBase:AFUN2_006437"/>
<feature type="signal peptide" evidence="1">
    <location>
        <begin position="1"/>
        <end position="23"/>
    </location>
</feature>
<evidence type="ECO:0000256" key="1">
    <source>
        <dbReference type="SAM" id="SignalP"/>
    </source>
</evidence>
<protein>
    <recommendedName>
        <fullName evidence="3">Protein TsetseEP domain-containing protein</fullName>
    </recommendedName>
</protein>
<evidence type="ECO:0008006" key="3">
    <source>
        <dbReference type="Google" id="ProtNLM"/>
    </source>
</evidence>
<keyword evidence="1" id="KW-0732">Signal</keyword>
<name>A0A4Y0BN63_ANOFN</name>
<accession>A0A4Y0BN63</accession>
<proteinExistence type="predicted"/>
<dbReference type="VEuPathDB" id="VectorBase:AFUN022086"/>
<evidence type="ECO:0000313" key="2">
    <source>
        <dbReference type="EnsemblMetazoa" id="AFUN022086-PA"/>
    </source>
</evidence>
<dbReference type="EnsemblMetazoa" id="AFUN022086-RA">
    <property type="protein sequence ID" value="AFUN022086-PA"/>
    <property type="gene ID" value="AFUN022086"/>
</dbReference>
<feature type="chain" id="PRO_5021237804" description="Protein TsetseEP domain-containing protein" evidence="1">
    <location>
        <begin position="24"/>
        <end position="508"/>
    </location>
</feature>
<dbReference type="AlphaFoldDB" id="A0A4Y0BN63"/>
<sequence length="508" mass="55199">MLQYVMNRVALAMLLFQRLLAVASPDYGLPNSVVGTARVLSNVDEASTYLETLAASQLVSASISQTVYGLPTIVEILQETGTTVSEDGTNIANALSTLTESSSGDPTALFDAVLSSIQDALGRMAELLPTTKSSLSAIIGSNVPDRLTDSFGRIDTGLRILQTQIETLKSAILAAVAEAGSATSISPAILGKHITAQKVYNVARTVKNLRAFLPVVRYTLNTSIEDAVEADNYLTAYNSALESLEGMVTNIMESLNVAKQSFYDTVESGVQELAASYLYANEDTLSLPISEDPDLGAEITAMLSKFTTTLGDPENDLLSVATQLQNYLNAINSMVSINDPEVVSISDSELIKALIQTLIYSGPYSRYCFHKYKDLVSYLSNYLLNESIICIDREIPRLANLATAVQSILDVNAFDFEDIYDYLTICNELQAATDRTDCVARIGQSYTPLGDYFADKYDLLFDLTTSEVNASKQRVKICINLSRRSISDGYISDLQDDIEQCATKGPNE</sequence>